<keyword evidence="2" id="KW-1185">Reference proteome</keyword>
<dbReference type="Proteomes" id="UP001162483">
    <property type="component" value="Unassembled WGS sequence"/>
</dbReference>
<evidence type="ECO:0000313" key="1">
    <source>
        <dbReference type="EMBL" id="CAI9614799.1"/>
    </source>
</evidence>
<sequence>MRLFFTFAAAPEHTAHQLSGRQAAALYTCSSSVCRAPAGKHWLSGM</sequence>
<accession>A0ABN9H068</accession>
<organism evidence="1 2">
    <name type="scientific">Staurois parvus</name>
    <dbReference type="NCBI Taxonomy" id="386267"/>
    <lineage>
        <taxon>Eukaryota</taxon>
        <taxon>Metazoa</taxon>
        <taxon>Chordata</taxon>
        <taxon>Craniata</taxon>
        <taxon>Vertebrata</taxon>
        <taxon>Euteleostomi</taxon>
        <taxon>Amphibia</taxon>
        <taxon>Batrachia</taxon>
        <taxon>Anura</taxon>
        <taxon>Neobatrachia</taxon>
        <taxon>Ranoidea</taxon>
        <taxon>Ranidae</taxon>
        <taxon>Staurois</taxon>
    </lineage>
</organism>
<reference evidence="1" key="1">
    <citation type="submission" date="2023-05" db="EMBL/GenBank/DDBJ databases">
        <authorList>
            <person name="Stuckert A."/>
        </authorList>
    </citation>
    <scope>NUCLEOTIDE SEQUENCE</scope>
</reference>
<dbReference type="EMBL" id="CATNWA010019745">
    <property type="protein sequence ID" value="CAI9614799.1"/>
    <property type="molecule type" value="Genomic_DNA"/>
</dbReference>
<protein>
    <submittedName>
        <fullName evidence="1">Uncharacterized protein</fullName>
    </submittedName>
</protein>
<comment type="caution">
    <text evidence="1">The sequence shown here is derived from an EMBL/GenBank/DDBJ whole genome shotgun (WGS) entry which is preliminary data.</text>
</comment>
<evidence type="ECO:0000313" key="2">
    <source>
        <dbReference type="Proteomes" id="UP001162483"/>
    </source>
</evidence>
<gene>
    <name evidence="1" type="ORF">SPARVUS_LOCUS15142607</name>
</gene>
<proteinExistence type="predicted"/>
<name>A0ABN9H068_9NEOB</name>